<evidence type="ECO:0000313" key="2">
    <source>
        <dbReference type="Proteomes" id="UP000593564"/>
    </source>
</evidence>
<reference evidence="2" key="1">
    <citation type="journal article" date="2020" name="Nat. Commun.">
        <title>Genome assembly of wild tea tree DASZ reveals pedigree and selection history of tea varieties.</title>
        <authorList>
            <person name="Zhang W."/>
            <person name="Zhang Y."/>
            <person name="Qiu H."/>
            <person name="Guo Y."/>
            <person name="Wan H."/>
            <person name="Zhang X."/>
            <person name="Scossa F."/>
            <person name="Alseekh S."/>
            <person name="Zhang Q."/>
            <person name="Wang P."/>
            <person name="Xu L."/>
            <person name="Schmidt M.H."/>
            <person name="Jia X."/>
            <person name="Li D."/>
            <person name="Zhu A."/>
            <person name="Guo F."/>
            <person name="Chen W."/>
            <person name="Ni D."/>
            <person name="Usadel B."/>
            <person name="Fernie A.R."/>
            <person name="Wen W."/>
        </authorList>
    </citation>
    <scope>NUCLEOTIDE SEQUENCE [LARGE SCALE GENOMIC DNA]</scope>
    <source>
        <strain evidence="2">cv. G240</strain>
    </source>
</reference>
<dbReference type="EMBL" id="JACBKZ010000002">
    <property type="protein sequence ID" value="KAF5956751.1"/>
    <property type="molecule type" value="Genomic_DNA"/>
</dbReference>
<sequence>MATWRKQRNRIACLKLADGSFVTNPNHIQQQFVQHFTQLYEGNSESFFAVDGSALGDFVTFDVLNVVNCHLTTDHKSLLDKPFLASVVKHALFKSVN</sequence>
<organism evidence="1 2">
    <name type="scientific">Camellia sinensis</name>
    <name type="common">Tea plant</name>
    <name type="synonym">Thea sinensis</name>
    <dbReference type="NCBI Taxonomy" id="4442"/>
    <lineage>
        <taxon>Eukaryota</taxon>
        <taxon>Viridiplantae</taxon>
        <taxon>Streptophyta</taxon>
        <taxon>Embryophyta</taxon>
        <taxon>Tracheophyta</taxon>
        <taxon>Spermatophyta</taxon>
        <taxon>Magnoliopsida</taxon>
        <taxon>eudicotyledons</taxon>
        <taxon>Gunneridae</taxon>
        <taxon>Pentapetalae</taxon>
        <taxon>asterids</taxon>
        <taxon>Ericales</taxon>
        <taxon>Theaceae</taxon>
        <taxon>Camellia</taxon>
    </lineage>
</organism>
<proteinExistence type="predicted"/>
<protein>
    <submittedName>
        <fullName evidence="1">Uncharacterized protein</fullName>
    </submittedName>
</protein>
<dbReference type="Proteomes" id="UP000593564">
    <property type="component" value="Unassembled WGS sequence"/>
</dbReference>
<dbReference type="AlphaFoldDB" id="A0A7J7HWX9"/>
<gene>
    <name evidence="1" type="ORF">HYC85_003976</name>
</gene>
<keyword evidence="2" id="KW-1185">Reference proteome</keyword>
<name>A0A7J7HWX9_CAMSI</name>
<accession>A0A7J7HWX9</accession>
<evidence type="ECO:0000313" key="1">
    <source>
        <dbReference type="EMBL" id="KAF5956751.1"/>
    </source>
</evidence>
<reference evidence="1 2" key="2">
    <citation type="submission" date="2020-07" db="EMBL/GenBank/DDBJ databases">
        <title>Genome assembly of wild tea tree DASZ reveals pedigree and selection history of tea varieties.</title>
        <authorList>
            <person name="Zhang W."/>
        </authorList>
    </citation>
    <scope>NUCLEOTIDE SEQUENCE [LARGE SCALE GENOMIC DNA]</scope>
    <source>
        <strain evidence="2">cv. G240</strain>
        <tissue evidence="1">Leaf</tissue>
    </source>
</reference>
<comment type="caution">
    <text evidence="1">The sequence shown here is derived from an EMBL/GenBank/DDBJ whole genome shotgun (WGS) entry which is preliminary data.</text>
</comment>